<evidence type="ECO:0000259" key="5">
    <source>
        <dbReference type="PROSITE" id="PS51462"/>
    </source>
</evidence>
<accession>A0A845AT49</accession>
<dbReference type="InterPro" id="IPR020084">
    <property type="entry name" value="NUDIX_hydrolase_CS"/>
</dbReference>
<comment type="caution">
    <text evidence="6">The sequence shown here is derived from an EMBL/GenBank/DDBJ whole genome shotgun (WGS) entry which is preliminary data.</text>
</comment>
<gene>
    <name evidence="4" type="primary">rppH</name>
    <name evidence="4" type="synonym">nudH</name>
    <name evidence="6" type="ORF">GRI94_11970</name>
</gene>
<dbReference type="OrthoDB" id="9816040at2"/>
<comment type="similarity">
    <text evidence="4">Belongs to the Nudix hydrolase family. RppH subfamily.</text>
</comment>
<dbReference type="PRINTS" id="PR00502">
    <property type="entry name" value="NUDIXFAMILY"/>
</dbReference>
<proteinExistence type="inferred from homology"/>
<comment type="function">
    <text evidence="4">Accelerates the degradation of transcripts by removing pyrophosphate from the 5'-end of triphosphorylated RNA, leading to a more labile monophosphorylated state that can stimulate subsequent ribonuclease cleavage.</text>
</comment>
<dbReference type="Gene3D" id="3.90.79.10">
    <property type="entry name" value="Nucleoside Triphosphate Pyrophosphohydrolase"/>
    <property type="match status" value="1"/>
</dbReference>
<dbReference type="GO" id="GO:0034432">
    <property type="term" value="F:bis(5'-adenosyl)-pentaphosphatase activity"/>
    <property type="evidence" value="ECO:0007669"/>
    <property type="project" value="TreeGrafter"/>
</dbReference>
<dbReference type="GO" id="GO:0019693">
    <property type="term" value="P:ribose phosphate metabolic process"/>
    <property type="evidence" value="ECO:0007669"/>
    <property type="project" value="TreeGrafter"/>
</dbReference>
<dbReference type="InterPro" id="IPR015797">
    <property type="entry name" value="NUDIX_hydrolase-like_dom_sf"/>
</dbReference>
<keyword evidence="3 4" id="KW-0378">Hydrolase</keyword>
<keyword evidence="7" id="KW-1185">Reference proteome</keyword>
<dbReference type="CDD" id="cd03671">
    <property type="entry name" value="NUDIX_Ap4A_hydrolase_plant_like"/>
    <property type="match status" value="1"/>
</dbReference>
<reference evidence="6 7" key="1">
    <citation type="submission" date="2019-12" db="EMBL/GenBank/DDBJ databases">
        <title>Genomic-based taxomic classification of the family Erythrobacteraceae.</title>
        <authorList>
            <person name="Xu L."/>
        </authorList>
    </citation>
    <scope>NUCLEOTIDE SEQUENCE [LARGE SCALE GENOMIC DNA]</scope>
    <source>
        <strain evidence="6 7">JCM 16677</strain>
    </source>
</reference>
<name>A0A845AT49_9SPHN</name>
<dbReference type="PROSITE" id="PS00893">
    <property type="entry name" value="NUDIX_BOX"/>
    <property type="match status" value="1"/>
</dbReference>
<evidence type="ECO:0000313" key="6">
    <source>
        <dbReference type="EMBL" id="MXP32537.1"/>
    </source>
</evidence>
<evidence type="ECO:0000256" key="3">
    <source>
        <dbReference type="ARBA" id="ARBA00022801"/>
    </source>
</evidence>
<dbReference type="Proteomes" id="UP000446786">
    <property type="component" value="Unassembled WGS sequence"/>
</dbReference>
<dbReference type="NCBIfam" id="NF001937">
    <property type="entry name" value="PRK00714.1-4"/>
    <property type="match status" value="1"/>
</dbReference>
<dbReference type="NCBIfam" id="NF001936">
    <property type="entry name" value="PRK00714.1-3"/>
    <property type="match status" value="1"/>
</dbReference>
<feature type="short sequence motif" description="Nudix box" evidence="4">
    <location>
        <begin position="41"/>
        <end position="62"/>
    </location>
</feature>
<dbReference type="NCBIfam" id="NF001938">
    <property type="entry name" value="PRK00714.1-5"/>
    <property type="match status" value="1"/>
</dbReference>
<protein>
    <recommendedName>
        <fullName evidence="4">RNA pyrophosphohydrolase</fullName>
        <ecNumber evidence="4">3.6.1.-</ecNumber>
    </recommendedName>
    <alternativeName>
        <fullName evidence="4">(Di)nucleoside polyphosphate hydrolase</fullName>
    </alternativeName>
</protein>
<dbReference type="InterPro" id="IPR022927">
    <property type="entry name" value="RppH"/>
</dbReference>
<evidence type="ECO:0000256" key="2">
    <source>
        <dbReference type="ARBA" id="ARBA00001946"/>
    </source>
</evidence>
<dbReference type="SUPFAM" id="SSF55811">
    <property type="entry name" value="Nudix"/>
    <property type="match status" value="1"/>
</dbReference>
<dbReference type="PANTHER" id="PTHR11839:SF22">
    <property type="entry name" value="NUDIX HYDROLASE 26, CHLOROPLASTIC"/>
    <property type="match status" value="1"/>
</dbReference>
<comment type="cofactor">
    <cofactor evidence="2">
        <name>Mg(2+)</name>
        <dbReference type="ChEBI" id="CHEBI:18420"/>
    </cofactor>
</comment>
<dbReference type="RefSeq" id="WP_160779870.1">
    <property type="nucleotide sequence ID" value="NZ_BAAAZF010000001.1"/>
</dbReference>
<evidence type="ECO:0000313" key="7">
    <source>
        <dbReference type="Proteomes" id="UP000446786"/>
    </source>
</evidence>
<dbReference type="PANTHER" id="PTHR11839">
    <property type="entry name" value="UDP/ADP-SUGAR PYROPHOSPHATASE"/>
    <property type="match status" value="1"/>
</dbReference>
<dbReference type="GO" id="GO:0006753">
    <property type="term" value="P:nucleoside phosphate metabolic process"/>
    <property type="evidence" value="ECO:0007669"/>
    <property type="project" value="TreeGrafter"/>
</dbReference>
<dbReference type="HAMAP" id="MF_00298">
    <property type="entry name" value="Nudix_RppH"/>
    <property type="match status" value="1"/>
</dbReference>
<evidence type="ECO:0000256" key="4">
    <source>
        <dbReference type="HAMAP-Rule" id="MF_00298"/>
    </source>
</evidence>
<dbReference type="Pfam" id="PF00293">
    <property type="entry name" value="NUDIX"/>
    <property type="match status" value="1"/>
</dbReference>
<dbReference type="EMBL" id="WTYE01000001">
    <property type="protein sequence ID" value="MXP32537.1"/>
    <property type="molecule type" value="Genomic_DNA"/>
</dbReference>
<dbReference type="InterPro" id="IPR000086">
    <property type="entry name" value="NUDIX_hydrolase_dom"/>
</dbReference>
<dbReference type="GO" id="GO:0008893">
    <property type="term" value="F:guanosine-3',5'-bis(diphosphate) 3'-diphosphatase activity"/>
    <property type="evidence" value="ECO:0007669"/>
    <property type="project" value="TreeGrafter"/>
</dbReference>
<comment type="cofactor">
    <cofactor evidence="1">
        <name>Mn(2+)</name>
        <dbReference type="ChEBI" id="CHEBI:29035"/>
    </cofactor>
</comment>
<evidence type="ECO:0000256" key="1">
    <source>
        <dbReference type="ARBA" id="ARBA00001936"/>
    </source>
</evidence>
<dbReference type="InterPro" id="IPR020476">
    <property type="entry name" value="Nudix_hydrolase"/>
</dbReference>
<feature type="domain" description="Nudix hydrolase" evidence="5">
    <location>
        <begin position="6"/>
        <end position="152"/>
    </location>
</feature>
<dbReference type="PROSITE" id="PS51462">
    <property type="entry name" value="NUDIX"/>
    <property type="match status" value="1"/>
</dbReference>
<dbReference type="AlphaFoldDB" id="A0A845AT49"/>
<comment type="cofactor">
    <cofactor evidence="4">
        <name>a divalent metal cation</name>
        <dbReference type="ChEBI" id="CHEBI:60240"/>
    </cofactor>
</comment>
<sequence length="158" mass="17826">MTGNLGYRPCVGVMLVNAQGQVFVGQRLDNPGSDAWQMPQGGIDKGEEPEAAALRELREETGLAPDHVSIIARMDEPVRYDLPEDLVGRIWGGKYRGQEQEWFLARLTAGDDAIDIDADDTPEFSCWKWADPETLPELIVPFKRHVYRQVLEAFRELV</sequence>
<dbReference type="EC" id="3.6.1.-" evidence="4"/>
<organism evidence="6 7">
    <name type="scientific">Parerythrobacter jejuensis</name>
    <dbReference type="NCBI Taxonomy" id="795812"/>
    <lineage>
        <taxon>Bacteria</taxon>
        <taxon>Pseudomonadati</taxon>
        <taxon>Pseudomonadota</taxon>
        <taxon>Alphaproteobacteria</taxon>
        <taxon>Sphingomonadales</taxon>
        <taxon>Erythrobacteraceae</taxon>
        <taxon>Parerythrobacter</taxon>
    </lineage>
</organism>